<dbReference type="InterPro" id="IPR036156">
    <property type="entry name" value="Beta-gal/glucu_dom_sf"/>
</dbReference>
<dbReference type="InterPro" id="IPR006104">
    <property type="entry name" value="Glyco_hydro_2_N"/>
</dbReference>
<dbReference type="GO" id="GO:0009341">
    <property type="term" value="C:beta-galactosidase complex"/>
    <property type="evidence" value="ECO:0007669"/>
    <property type="project" value="InterPro"/>
</dbReference>
<dbReference type="Pfam" id="PF00703">
    <property type="entry name" value="Glyco_hydro_2"/>
    <property type="match status" value="1"/>
</dbReference>
<dbReference type="SUPFAM" id="SSF51445">
    <property type="entry name" value="(Trans)glycosidases"/>
    <property type="match status" value="1"/>
</dbReference>
<protein>
    <recommendedName>
        <fullName evidence="3">beta-galactosidase</fullName>
        <ecNumber evidence="3">3.2.1.23</ecNumber>
    </recommendedName>
    <alternativeName>
        <fullName evidence="6">Lactase</fullName>
    </alternativeName>
</protein>
<evidence type="ECO:0000256" key="6">
    <source>
        <dbReference type="ARBA" id="ARBA00032230"/>
    </source>
</evidence>
<evidence type="ECO:0000256" key="4">
    <source>
        <dbReference type="ARBA" id="ARBA00022801"/>
    </source>
</evidence>
<keyword evidence="4" id="KW-0378">Hydrolase</keyword>
<dbReference type="Gene3D" id="2.60.120.260">
    <property type="entry name" value="Galactose-binding domain-like"/>
    <property type="match status" value="1"/>
</dbReference>
<comment type="similarity">
    <text evidence="2">Belongs to the glycosyl hydrolase 2 family.</text>
</comment>
<dbReference type="Proteomes" id="UP000033647">
    <property type="component" value="Unassembled WGS sequence"/>
</dbReference>
<evidence type="ECO:0000313" key="8">
    <source>
        <dbReference type="EMBL" id="KJX98480.1"/>
    </source>
</evidence>
<reference evidence="8 9" key="1">
    <citation type="submission" date="2015-03" db="EMBL/GenBank/DDBJ databases">
        <title>RNA-seq based gene annotation and comparative genomics of four Zymoseptoria species reveal species-specific pathogenicity related genes and transposable element activity.</title>
        <authorList>
            <person name="Grandaubert J."/>
            <person name="Bhattacharyya A."/>
            <person name="Stukenbrock E.H."/>
        </authorList>
    </citation>
    <scope>NUCLEOTIDE SEQUENCE [LARGE SCALE GENOMIC DNA]</scope>
    <source>
        <strain evidence="8 9">Zb18110</strain>
    </source>
</reference>
<dbReference type="InterPro" id="IPR004199">
    <property type="entry name" value="B-gal_small/dom_5"/>
</dbReference>
<dbReference type="AlphaFoldDB" id="A0A0F4GQM2"/>
<dbReference type="InterPro" id="IPR008979">
    <property type="entry name" value="Galactose-bd-like_sf"/>
</dbReference>
<dbReference type="Gene3D" id="2.70.98.10">
    <property type="match status" value="1"/>
</dbReference>
<dbReference type="GO" id="GO:0005990">
    <property type="term" value="P:lactose catabolic process"/>
    <property type="evidence" value="ECO:0007669"/>
    <property type="project" value="TreeGrafter"/>
</dbReference>
<dbReference type="PRINTS" id="PR00132">
    <property type="entry name" value="GLHYDRLASE2"/>
</dbReference>
<dbReference type="OrthoDB" id="408320at2759"/>
<dbReference type="Pfam" id="PF16353">
    <property type="entry name" value="LacZ_4"/>
    <property type="match status" value="1"/>
</dbReference>
<dbReference type="InterPro" id="IPR050347">
    <property type="entry name" value="Bact_Beta-galactosidase"/>
</dbReference>
<evidence type="ECO:0000256" key="5">
    <source>
        <dbReference type="ARBA" id="ARBA00023295"/>
    </source>
</evidence>
<keyword evidence="9" id="KW-1185">Reference proteome</keyword>
<dbReference type="InterPro" id="IPR014718">
    <property type="entry name" value="GH-type_carb-bd"/>
</dbReference>
<evidence type="ECO:0000313" key="9">
    <source>
        <dbReference type="Proteomes" id="UP000033647"/>
    </source>
</evidence>
<dbReference type="SUPFAM" id="SSF49785">
    <property type="entry name" value="Galactose-binding domain-like"/>
    <property type="match status" value="1"/>
</dbReference>
<gene>
    <name evidence="8" type="ORF">TI39_contig411g00009</name>
</gene>
<evidence type="ECO:0000256" key="1">
    <source>
        <dbReference type="ARBA" id="ARBA00001412"/>
    </source>
</evidence>
<dbReference type="FunFam" id="3.20.20.80:FF:000018">
    <property type="entry name" value="Beta-galactosidase"/>
    <property type="match status" value="1"/>
</dbReference>
<dbReference type="InterPro" id="IPR013783">
    <property type="entry name" value="Ig-like_fold"/>
</dbReference>
<organism evidence="8 9">
    <name type="scientific">Zymoseptoria brevis</name>
    <dbReference type="NCBI Taxonomy" id="1047168"/>
    <lineage>
        <taxon>Eukaryota</taxon>
        <taxon>Fungi</taxon>
        <taxon>Dikarya</taxon>
        <taxon>Ascomycota</taxon>
        <taxon>Pezizomycotina</taxon>
        <taxon>Dothideomycetes</taxon>
        <taxon>Dothideomycetidae</taxon>
        <taxon>Mycosphaerellales</taxon>
        <taxon>Mycosphaerellaceae</taxon>
        <taxon>Zymoseptoria</taxon>
    </lineage>
</organism>
<evidence type="ECO:0000259" key="7">
    <source>
        <dbReference type="SMART" id="SM01038"/>
    </source>
</evidence>
<dbReference type="Gene3D" id="3.20.20.80">
    <property type="entry name" value="Glycosidases"/>
    <property type="match status" value="1"/>
</dbReference>
<dbReference type="GO" id="GO:0030246">
    <property type="term" value="F:carbohydrate binding"/>
    <property type="evidence" value="ECO:0007669"/>
    <property type="project" value="InterPro"/>
</dbReference>
<evidence type="ECO:0000256" key="2">
    <source>
        <dbReference type="ARBA" id="ARBA00007401"/>
    </source>
</evidence>
<dbReference type="PANTHER" id="PTHR46323:SF2">
    <property type="entry name" value="BETA-GALACTOSIDASE"/>
    <property type="match status" value="1"/>
</dbReference>
<dbReference type="InterPro" id="IPR011013">
    <property type="entry name" value="Gal_mutarotase_sf_dom"/>
</dbReference>
<dbReference type="SUPFAM" id="SSF74650">
    <property type="entry name" value="Galactose mutarotase-like"/>
    <property type="match status" value="1"/>
</dbReference>
<feature type="domain" description="Beta galactosidase small chain/" evidence="7">
    <location>
        <begin position="753"/>
        <end position="1035"/>
    </location>
</feature>
<dbReference type="InterPro" id="IPR032312">
    <property type="entry name" value="LacZ_4"/>
</dbReference>
<dbReference type="Pfam" id="PF02836">
    <property type="entry name" value="Glyco_hydro_2_C"/>
    <property type="match status" value="1"/>
</dbReference>
<dbReference type="GO" id="GO:0004565">
    <property type="term" value="F:beta-galactosidase activity"/>
    <property type="evidence" value="ECO:0007669"/>
    <property type="project" value="UniProtKB-EC"/>
</dbReference>
<evidence type="ECO:0000256" key="3">
    <source>
        <dbReference type="ARBA" id="ARBA00012756"/>
    </source>
</evidence>
<dbReference type="InterPro" id="IPR006103">
    <property type="entry name" value="Glyco_hydro_2_cat"/>
</dbReference>
<dbReference type="Gene3D" id="2.60.40.10">
    <property type="entry name" value="Immunoglobulins"/>
    <property type="match status" value="2"/>
</dbReference>
<name>A0A0F4GQM2_9PEZI</name>
<dbReference type="SMART" id="SM01038">
    <property type="entry name" value="Bgal_small_N"/>
    <property type="match status" value="1"/>
</dbReference>
<sequence length="1035" mass="117564">MATFAGAEKLPDWANLSILHKNTLQPRSSFHLYNNETDALSRDISKAKVHSLAGEWKFDLVNSPFEAPAGFESPSFDSSKWASIEVPSMWQLQGFGRGPHYTNVQYPFFVDPPYPPYTDNECGSYITRFQVPDHLRDHQLRLRFEGVDSGFHAWVNGTEVGYSQGARNPSEWDVTDLVRSGEQNTLAVRVYQFTDGSYIEDQDQWRMSGIFRDVFLLGFPRENRLEDLSVETVLDKDYRDATLKVSALIRGSGSVSVKLLDSSRQEIASESETKTDQSVGTVSFTIPVKNPKKWTAETPNLYNLVVSIDGKQFTAHRVGFRVVELKDGLIKINGKRVVFKGANRHEHCQTGRTVPYEFMKRDLLLMKTHNINAIRTCHQPSDVRLYDLADEIGLWVMDEADLECHGFETIADQALSPEQQALPFFERQQLTKEHAAKWTSDNPEWKQAYVDRAKQMVYRDKLHPSVVMWSLGNEAFYGRNHVAMRDWIKEYDPTRLVHYEPDLDAEEMDMHSRMYPNISDIVSFAKDDTKTKPLVLCEYIHAMGTGPGNIKEYVDAFYQYPKLQGGWVWEWANHGLLTKSKDGKPLYGYGGDFGDVPNDYNFVMDGVLNSDHSPRSALVEYKKALEPVQIVSWSDKSVNLINRLDFDTLEHLDCTWTVSDDSGTTLGGKIDSSLLAVEPGVTFELAIPGSLTGLAKESFFNLSFKLKEKNTWADAGHEVALLQIPLAPPNVISAPTASKSSSLKASATTTRLEIENSTSQWSFDLIRGRLISWKKNGKEIVTEPLEPTFYRAPTDNDAPSDGKDWKAKFMHLARVHTRSVRWQEKDAVVSVELNQKFAPPVLSWSVDLRTKYIFTSSGAVRVNVKGMPSGQNLPKRLPRIGMTLGLPNDFQNIKWYGRGPRESYRDMKLGQRIDLYSVSRVDDLWEAPEFPQECSNRTDTRWLELSSAETSLTAQFITSATGEERHLFDFMASHYDVKDIDEAQHPYQLDEKKKEHVVLRLDAYHHGLGTGSCGPKTLEKYALKTETFEFTLLLH</sequence>
<dbReference type="InterPro" id="IPR006101">
    <property type="entry name" value="Glyco_hydro_2"/>
</dbReference>
<dbReference type="Pfam" id="PF02929">
    <property type="entry name" value="Bgal_small_N"/>
    <property type="match status" value="1"/>
</dbReference>
<dbReference type="InterPro" id="IPR017853">
    <property type="entry name" value="GH"/>
</dbReference>
<dbReference type="EC" id="3.2.1.23" evidence="3"/>
<comment type="catalytic activity">
    <reaction evidence="1">
        <text>Hydrolysis of terminal non-reducing beta-D-galactose residues in beta-D-galactosides.</text>
        <dbReference type="EC" id="3.2.1.23"/>
    </reaction>
</comment>
<keyword evidence="5" id="KW-0326">Glycosidase</keyword>
<dbReference type="SUPFAM" id="SSF49303">
    <property type="entry name" value="beta-Galactosidase/glucuronidase domain"/>
    <property type="match status" value="2"/>
</dbReference>
<dbReference type="STRING" id="1047168.A0A0F4GQM2"/>
<comment type="caution">
    <text evidence="8">The sequence shown here is derived from an EMBL/GenBank/DDBJ whole genome shotgun (WGS) entry which is preliminary data.</text>
</comment>
<dbReference type="EMBL" id="LAFY01000403">
    <property type="protein sequence ID" value="KJX98480.1"/>
    <property type="molecule type" value="Genomic_DNA"/>
</dbReference>
<proteinExistence type="inferred from homology"/>
<dbReference type="InterPro" id="IPR006102">
    <property type="entry name" value="Ig-like_GH2"/>
</dbReference>
<accession>A0A0F4GQM2</accession>
<dbReference type="Pfam" id="PF02837">
    <property type="entry name" value="Glyco_hydro_2_N"/>
    <property type="match status" value="1"/>
</dbReference>
<dbReference type="PANTHER" id="PTHR46323">
    <property type="entry name" value="BETA-GALACTOSIDASE"/>
    <property type="match status" value="1"/>
</dbReference>